<dbReference type="EMBL" id="CP001769">
    <property type="protein sequence ID" value="ADB37097.1"/>
    <property type="molecule type" value="Genomic_DNA"/>
</dbReference>
<dbReference type="RefSeq" id="WP_012925648.1">
    <property type="nucleotide sequence ID" value="NC_013730.1"/>
</dbReference>
<dbReference type="GO" id="GO:0004553">
    <property type="term" value="F:hydrolase activity, hydrolyzing O-glycosyl compounds"/>
    <property type="evidence" value="ECO:0007669"/>
    <property type="project" value="UniProtKB-ARBA"/>
</dbReference>
<dbReference type="InterPro" id="IPR022655">
    <property type="entry name" value="DUF1553"/>
</dbReference>
<dbReference type="SUPFAM" id="SSF46626">
    <property type="entry name" value="Cytochrome c"/>
    <property type="match status" value="1"/>
</dbReference>
<dbReference type="Pfam" id="PF07583">
    <property type="entry name" value="PSCyt2"/>
    <property type="match status" value="1"/>
</dbReference>
<dbReference type="STRING" id="504472.Slin_1046"/>
<dbReference type="GO" id="GO:0020037">
    <property type="term" value="F:heme binding"/>
    <property type="evidence" value="ECO:0007669"/>
    <property type="project" value="InterPro"/>
</dbReference>
<dbReference type="HOGENOM" id="CLU_005632_1_0_10"/>
<dbReference type="InterPro" id="IPR013320">
    <property type="entry name" value="ConA-like_dom_sf"/>
</dbReference>
<proteinExistence type="predicted"/>
<dbReference type="Pfam" id="PF07587">
    <property type="entry name" value="PSD1"/>
    <property type="match status" value="1"/>
</dbReference>
<dbReference type="SMART" id="SM00560">
    <property type="entry name" value="LamGL"/>
    <property type="match status" value="1"/>
</dbReference>
<dbReference type="PANTHER" id="PTHR35889:SF3">
    <property type="entry name" value="F-BOX DOMAIN-CONTAINING PROTEIN"/>
    <property type="match status" value="1"/>
</dbReference>
<dbReference type="Proteomes" id="UP000002028">
    <property type="component" value="Chromosome"/>
</dbReference>
<keyword evidence="5" id="KW-1185">Reference proteome</keyword>
<protein>
    <recommendedName>
        <fullName evidence="3">LamG-like jellyroll fold domain-containing protein</fullName>
    </recommendedName>
</protein>
<dbReference type="InterPro" id="IPR036909">
    <property type="entry name" value="Cyt_c-like_dom_sf"/>
</dbReference>
<dbReference type="InterPro" id="IPR011429">
    <property type="entry name" value="Cyt_c_Planctomycete-type"/>
</dbReference>
<dbReference type="AlphaFoldDB" id="D2QJX5"/>
<dbReference type="Gene3D" id="2.60.120.200">
    <property type="match status" value="1"/>
</dbReference>
<dbReference type="SUPFAM" id="SSF49899">
    <property type="entry name" value="Concanavalin A-like lectins/glucanases"/>
    <property type="match status" value="1"/>
</dbReference>
<dbReference type="InterPro" id="IPR006558">
    <property type="entry name" value="LamG-like"/>
</dbReference>
<dbReference type="Pfam" id="PF13385">
    <property type="entry name" value="Laminin_G_3"/>
    <property type="match status" value="1"/>
</dbReference>
<evidence type="ECO:0000256" key="1">
    <source>
        <dbReference type="ARBA" id="ARBA00022729"/>
    </source>
</evidence>
<evidence type="ECO:0000313" key="5">
    <source>
        <dbReference type="Proteomes" id="UP000002028"/>
    </source>
</evidence>
<dbReference type="GO" id="GO:0009055">
    <property type="term" value="F:electron transfer activity"/>
    <property type="evidence" value="ECO:0007669"/>
    <property type="project" value="InterPro"/>
</dbReference>
<reference evidence="4 5" key="1">
    <citation type="journal article" date="2010" name="Stand. Genomic Sci.">
        <title>Complete genome sequence of Spirosoma linguale type strain (1).</title>
        <authorList>
            <person name="Lail K."/>
            <person name="Sikorski J."/>
            <person name="Saunders E."/>
            <person name="Lapidus A."/>
            <person name="Glavina Del Rio T."/>
            <person name="Copeland A."/>
            <person name="Tice H."/>
            <person name="Cheng J.-F."/>
            <person name="Lucas S."/>
            <person name="Nolan M."/>
            <person name="Bruce D."/>
            <person name="Goodwin L."/>
            <person name="Pitluck S."/>
            <person name="Ivanova N."/>
            <person name="Mavromatis K."/>
            <person name="Ovchinnikova G."/>
            <person name="Pati A."/>
            <person name="Chen A."/>
            <person name="Palaniappan K."/>
            <person name="Land M."/>
            <person name="Hauser L."/>
            <person name="Chang Y.-J."/>
            <person name="Jeffries C.D."/>
            <person name="Chain P."/>
            <person name="Brettin T."/>
            <person name="Detter J.C."/>
            <person name="Schuetze A."/>
            <person name="Rohde M."/>
            <person name="Tindall B.J."/>
            <person name="Goeker M."/>
            <person name="Bristow J."/>
            <person name="Eisen J.A."/>
            <person name="Markowitz V."/>
            <person name="Hugenholtz P."/>
            <person name="Kyrpides N.C."/>
            <person name="Klenk H.-P."/>
            <person name="Chen F."/>
        </authorList>
    </citation>
    <scope>NUCLEOTIDE SEQUENCE [LARGE SCALE GENOMIC DNA]</scope>
    <source>
        <strain evidence="5">ATCC 33905 / DSM 74 / LMG 10896 / Claus 1</strain>
    </source>
</reference>
<accession>D2QJX5</accession>
<gene>
    <name evidence="4" type="ordered locus">Slin_1046</name>
</gene>
<sequence length="1066" mass="120385">MAITTGFITVGYQRFRFLLVVCCTLLFLQSCGVDKPAEIAQLDDKLPETIDYNLHVKPILSDKCFFCHGPDKNSQKAGLELATPEGAMAALKKAKGKHAIVPGDLANSEVYHRILSTDEHEMMPPKASNRSLSVYEKAVLIKWIEQGAEYKPHWALIKPQKPTFPTVKNTSWPKNPIDYFTLSKLEEKGLTPSPEADKETLLRRVTLDLTGLPPTLAEIDAFLADTSPNAYENVVNRLLKSPHYGEKMAVDWLDLSRYADTHGYTVDRYRPMWPWRDWVIQAFNRNRPFSQFITWQLAGDLLPNPTPEQRLATAFNRNHSQNMEGGIINEEFRVEYVADRTNTLGTALMGMTVECARCHDHKFDPISQKDYYSLFAFFNNVDEAGQISWDDAMPVPTMLLTQPKEDSLLAFIDTKIRKAETDLKQTVQTEQKAFDAWQAKTNAVPFDARKGLQARFTFDKLVKGRFVNEVSIKDSGKVADPVLVPGKLGNAFQSNGDDILTLGQAGVFNRSQPFSIGVWVNIPKGVSKAALVHKGNGDILYNFRGYFLNLRDDKAELLMAHTWPYNSIVRVSRQVLPKEKWIQLTMTYDGSSKANDFRLYVDGQEMALQTERDNLYKDILFNGNQTGLMVGADMRGPGFKKGLVDELVVYNRTLSPPEVQALAQSVQQVTPMKGDPLKQYYFSHLSPAYQQQQQALQQLRAERNKLVEAIPEIMVMEEMKTPRPTYLLKRGVYDAHGPQVKPDVPASVLPFSPDLPRNRLGLAKWLLHPDNPLTARVVVNRYWQTYFGNAIQKSANNFGNQGGLPTHPELLDWLAVTFRESGWNMKAMQKLIVMSATYRQSSYGTRESLQKDPENTWLSRGPISRLTAEMIRDNALAASGLLVKQLGGPSVKPYQPEGLWAVNNTTYEQDKGDSLYRRSLYTFWRRTNPPPSMNTFDAPSRSYCVVQRQKTSTPLQALVLLNDPQFVEAAKVVAERSFAQHTTVPDRLTHLFRLLASRKPAPKELAILTRLYQQEYQLFTKNPAKMQGWLQAGDYKLKDVADKPALAAGAVVASTVMNSEAFVTKH</sequence>
<dbReference type="eggNOG" id="COG2010">
    <property type="taxonomic scope" value="Bacteria"/>
</dbReference>
<evidence type="ECO:0000259" key="3">
    <source>
        <dbReference type="SMART" id="SM00560"/>
    </source>
</evidence>
<evidence type="ECO:0000256" key="2">
    <source>
        <dbReference type="ARBA" id="ARBA00023157"/>
    </source>
</evidence>
<dbReference type="KEGG" id="sli:Slin_1046"/>
<keyword evidence="1" id="KW-0732">Signal</keyword>
<organism evidence="4 5">
    <name type="scientific">Spirosoma linguale (strain ATCC 33905 / DSM 74 / LMG 10896 / Claus 1)</name>
    <dbReference type="NCBI Taxonomy" id="504472"/>
    <lineage>
        <taxon>Bacteria</taxon>
        <taxon>Pseudomonadati</taxon>
        <taxon>Bacteroidota</taxon>
        <taxon>Cytophagia</taxon>
        <taxon>Cytophagales</taxon>
        <taxon>Cytophagaceae</taxon>
        <taxon>Spirosoma</taxon>
    </lineage>
</organism>
<dbReference type="Pfam" id="PF07635">
    <property type="entry name" value="PSCyt1"/>
    <property type="match status" value="1"/>
</dbReference>
<feature type="domain" description="LamG-like jellyroll fold" evidence="3">
    <location>
        <begin position="512"/>
        <end position="657"/>
    </location>
</feature>
<dbReference type="PANTHER" id="PTHR35889">
    <property type="entry name" value="CYCLOINULO-OLIGOSACCHARIDE FRUCTANOTRANSFERASE-RELATED"/>
    <property type="match status" value="1"/>
</dbReference>
<dbReference type="GO" id="GO:0005975">
    <property type="term" value="P:carbohydrate metabolic process"/>
    <property type="evidence" value="ECO:0007669"/>
    <property type="project" value="UniProtKB-ARBA"/>
</dbReference>
<evidence type="ECO:0000313" key="4">
    <source>
        <dbReference type="EMBL" id="ADB37097.1"/>
    </source>
</evidence>
<dbReference type="InterPro" id="IPR011444">
    <property type="entry name" value="DUF1549"/>
</dbReference>
<keyword evidence="2" id="KW-1015">Disulfide bond</keyword>
<name>D2QJX5_SPILD</name>